<proteinExistence type="predicted"/>
<gene>
    <name evidence="3" type="ORF">IV417_17570</name>
</gene>
<dbReference type="EMBL" id="JADQAZ010000003">
    <property type="protein sequence ID" value="MBT0959200.1"/>
    <property type="molecule type" value="Genomic_DNA"/>
</dbReference>
<keyword evidence="4" id="KW-1185">Reference proteome</keyword>
<accession>A0AAP2G5B2</accession>
<feature type="domain" description="YrhK" evidence="2">
    <location>
        <begin position="21"/>
        <end position="76"/>
    </location>
</feature>
<evidence type="ECO:0000256" key="1">
    <source>
        <dbReference type="SAM" id="Phobius"/>
    </source>
</evidence>
<organism evidence="3 4">
    <name type="scientific">Harenicola maris</name>
    <dbReference type="NCBI Taxonomy" id="2841044"/>
    <lineage>
        <taxon>Bacteria</taxon>
        <taxon>Pseudomonadati</taxon>
        <taxon>Pseudomonadota</taxon>
        <taxon>Alphaproteobacteria</taxon>
        <taxon>Rhodobacterales</taxon>
        <taxon>Paracoccaceae</taxon>
        <taxon>Harenicola</taxon>
    </lineage>
</organism>
<name>A0AAP2G5B2_9RHOB</name>
<reference evidence="3 4" key="1">
    <citation type="journal article" date="2021" name="Arch. Microbiol.">
        <title>Harenicola maris gen. nov., sp. nov. isolated from the Sea of Japan shallow sediments.</title>
        <authorList>
            <person name="Romanenko L.A."/>
            <person name="Kurilenko V.V."/>
            <person name="Chernysheva N.Y."/>
            <person name="Tekutyeva L.A."/>
            <person name="Velansky P.V."/>
            <person name="Svetashev V.I."/>
            <person name="Isaeva M.P."/>
        </authorList>
    </citation>
    <scope>NUCLEOTIDE SEQUENCE [LARGE SCALE GENOMIC DNA]</scope>
    <source>
        <strain evidence="3 4">KMM 3653</strain>
    </source>
</reference>
<dbReference type="Pfam" id="PF14145">
    <property type="entry name" value="YrhK"/>
    <property type="match status" value="1"/>
</dbReference>
<evidence type="ECO:0000313" key="4">
    <source>
        <dbReference type="Proteomes" id="UP001315686"/>
    </source>
</evidence>
<feature type="transmembrane region" description="Helical" evidence="1">
    <location>
        <begin position="50"/>
        <end position="70"/>
    </location>
</feature>
<evidence type="ECO:0000313" key="3">
    <source>
        <dbReference type="EMBL" id="MBT0959200.1"/>
    </source>
</evidence>
<evidence type="ECO:0000259" key="2">
    <source>
        <dbReference type="Pfam" id="PF14145"/>
    </source>
</evidence>
<keyword evidence="1" id="KW-0472">Membrane</keyword>
<sequence>MTLFHPDNRNRSDDHKRIYALYEIAYTVNDFGAAVLFILGSALFFDDATATLATWLFLIGSLMFGLRPAIKLAREIKFLRMGNYDDITRR</sequence>
<dbReference type="Proteomes" id="UP001315686">
    <property type="component" value="Unassembled WGS sequence"/>
</dbReference>
<comment type="caution">
    <text evidence="3">The sequence shown here is derived from an EMBL/GenBank/DDBJ whole genome shotgun (WGS) entry which is preliminary data.</text>
</comment>
<keyword evidence="1" id="KW-0812">Transmembrane</keyword>
<protein>
    <submittedName>
        <fullName evidence="3">YrhK family protein</fullName>
    </submittedName>
</protein>
<feature type="transmembrane region" description="Helical" evidence="1">
    <location>
        <begin position="21"/>
        <end position="44"/>
    </location>
</feature>
<dbReference type="InterPro" id="IPR025424">
    <property type="entry name" value="YrhK_domain"/>
</dbReference>
<keyword evidence="1" id="KW-1133">Transmembrane helix</keyword>
<dbReference type="RefSeq" id="WP_327795402.1">
    <property type="nucleotide sequence ID" value="NZ_JADQAZ010000003.1"/>
</dbReference>
<dbReference type="AlphaFoldDB" id="A0AAP2G5B2"/>